<evidence type="ECO:0000256" key="10">
    <source>
        <dbReference type="RuleBase" id="RU361275"/>
    </source>
</evidence>
<evidence type="ECO:0000256" key="1">
    <source>
        <dbReference type="ARBA" id="ARBA00001966"/>
    </source>
</evidence>
<protein>
    <recommendedName>
        <fullName evidence="10">Aconitate hydratase</fullName>
        <shortName evidence="10">Aconitase</shortName>
        <ecNumber evidence="10">4.2.1.3</ecNumber>
    </recommendedName>
</protein>
<dbReference type="Pfam" id="PF00694">
    <property type="entry name" value="Aconitase_C"/>
    <property type="match status" value="1"/>
</dbReference>
<evidence type="ECO:0000256" key="4">
    <source>
        <dbReference type="ARBA" id="ARBA00011245"/>
    </source>
</evidence>
<evidence type="ECO:0000259" key="12">
    <source>
        <dbReference type="Pfam" id="PF00694"/>
    </source>
</evidence>
<comment type="catalytic activity">
    <reaction evidence="9 10">
        <text>citrate = D-threo-isocitrate</text>
        <dbReference type="Rhea" id="RHEA:10336"/>
        <dbReference type="ChEBI" id="CHEBI:15562"/>
        <dbReference type="ChEBI" id="CHEBI:16947"/>
        <dbReference type="EC" id="4.2.1.3"/>
    </reaction>
</comment>
<dbReference type="Gene3D" id="3.20.19.10">
    <property type="entry name" value="Aconitase, domain 4"/>
    <property type="match status" value="1"/>
</dbReference>
<keyword evidence="6 10" id="KW-0408">Iron</keyword>
<comment type="caution">
    <text evidence="13">The sequence shown here is derived from an EMBL/GenBank/DDBJ whole genome shotgun (WGS) entry which is preliminary data.</text>
</comment>
<evidence type="ECO:0000313" key="14">
    <source>
        <dbReference type="Proteomes" id="UP001151834"/>
    </source>
</evidence>
<comment type="cofactor">
    <cofactor evidence="1">
        <name>[4Fe-4S] cluster</name>
        <dbReference type="ChEBI" id="CHEBI:49883"/>
    </cofactor>
</comment>
<dbReference type="PRINTS" id="PR00415">
    <property type="entry name" value="ACONITASE"/>
</dbReference>
<comment type="subunit">
    <text evidence="4">Monomer.</text>
</comment>
<dbReference type="InterPro" id="IPR044137">
    <property type="entry name" value="AcnA_IRP_Swivel"/>
</dbReference>
<dbReference type="NCBIfam" id="NF006757">
    <property type="entry name" value="PRK09277.1"/>
    <property type="match status" value="1"/>
</dbReference>
<dbReference type="InterPro" id="IPR000573">
    <property type="entry name" value="AconitaseA/IPMdHydase_ssu_swvl"/>
</dbReference>
<dbReference type="Pfam" id="PF00330">
    <property type="entry name" value="Aconitase"/>
    <property type="match status" value="1"/>
</dbReference>
<evidence type="ECO:0000256" key="2">
    <source>
        <dbReference type="ARBA" id="ARBA00004717"/>
    </source>
</evidence>
<keyword evidence="7 10" id="KW-0411">Iron-sulfur</keyword>
<evidence type="ECO:0000256" key="7">
    <source>
        <dbReference type="ARBA" id="ARBA00023014"/>
    </source>
</evidence>
<dbReference type="Proteomes" id="UP001151834">
    <property type="component" value="Unassembled WGS sequence"/>
</dbReference>
<evidence type="ECO:0000313" key="13">
    <source>
        <dbReference type="EMBL" id="MDF2314483.1"/>
    </source>
</evidence>
<keyword evidence="5" id="KW-0479">Metal-binding</keyword>
<dbReference type="EMBL" id="JAPEQV010000040">
    <property type="protein sequence ID" value="MDF2314483.1"/>
    <property type="molecule type" value="Genomic_DNA"/>
</dbReference>
<dbReference type="GO" id="GO:0051539">
    <property type="term" value="F:4 iron, 4 sulfur cluster binding"/>
    <property type="evidence" value="ECO:0007669"/>
    <property type="project" value="UniProtKB-KW"/>
</dbReference>
<proteinExistence type="inferred from homology"/>
<name>A0AAX6LIU4_LACPE</name>
<dbReference type="CDD" id="cd01580">
    <property type="entry name" value="AcnA_IRP_Swivel"/>
    <property type="match status" value="1"/>
</dbReference>
<keyword evidence="8 10" id="KW-0456">Lyase</keyword>
<evidence type="ECO:0000256" key="5">
    <source>
        <dbReference type="ARBA" id="ARBA00022723"/>
    </source>
</evidence>
<organism evidence="13 14">
    <name type="scientific">Lactiplantibacillus pentosus</name>
    <name type="common">Lactobacillus pentosus</name>
    <dbReference type="NCBI Taxonomy" id="1589"/>
    <lineage>
        <taxon>Bacteria</taxon>
        <taxon>Bacillati</taxon>
        <taxon>Bacillota</taxon>
        <taxon>Bacilli</taxon>
        <taxon>Lactobacillales</taxon>
        <taxon>Lactobacillaceae</taxon>
        <taxon>Lactiplantibacillus</taxon>
    </lineage>
</organism>
<comment type="function">
    <text evidence="10">Catalyzes the isomerization of citrate to isocitrate via cis-aconitate.</text>
</comment>
<dbReference type="AlphaFoldDB" id="A0AAX6LIU4"/>
<dbReference type="NCBIfam" id="TIGR01341">
    <property type="entry name" value="aconitase_1"/>
    <property type="match status" value="1"/>
</dbReference>
<keyword evidence="10" id="KW-0004">4Fe-4S</keyword>
<dbReference type="Gene3D" id="3.30.499.10">
    <property type="entry name" value="Aconitase, domain 3"/>
    <property type="match status" value="2"/>
</dbReference>
<dbReference type="GO" id="GO:0046872">
    <property type="term" value="F:metal ion binding"/>
    <property type="evidence" value="ECO:0007669"/>
    <property type="project" value="UniProtKB-KW"/>
</dbReference>
<reference evidence="13" key="1">
    <citation type="submission" date="2022-11" db="EMBL/GenBank/DDBJ databases">
        <authorList>
            <person name="Wang Z."/>
        </authorList>
    </citation>
    <scope>NUCLEOTIDE SEQUENCE</scope>
    <source>
        <strain evidence="13">P2000</strain>
    </source>
</reference>
<dbReference type="InterPro" id="IPR018136">
    <property type="entry name" value="Aconitase_4Fe-4S_BS"/>
</dbReference>
<evidence type="ECO:0000256" key="8">
    <source>
        <dbReference type="ARBA" id="ARBA00023239"/>
    </source>
</evidence>
<evidence type="ECO:0000256" key="9">
    <source>
        <dbReference type="ARBA" id="ARBA00023501"/>
    </source>
</evidence>
<dbReference type="GO" id="GO:0003994">
    <property type="term" value="F:aconitate hydratase activity"/>
    <property type="evidence" value="ECO:0007669"/>
    <property type="project" value="UniProtKB-EC"/>
</dbReference>
<dbReference type="InterPro" id="IPR015931">
    <property type="entry name" value="Acnase/IPM_dHydase_lsu_aba_1/3"/>
</dbReference>
<dbReference type="SUPFAM" id="SSF53732">
    <property type="entry name" value="Aconitase iron-sulfur domain"/>
    <property type="match status" value="1"/>
</dbReference>
<feature type="domain" description="Aconitase A/isopropylmalate dehydratase small subunit swivel" evidence="12">
    <location>
        <begin position="690"/>
        <end position="817"/>
    </location>
</feature>
<dbReference type="InterPro" id="IPR036008">
    <property type="entry name" value="Aconitase_4Fe-4S_dom"/>
</dbReference>
<dbReference type="InterPro" id="IPR001030">
    <property type="entry name" value="Acoase/IPM_deHydtase_lsu_aba"/>
</dbReference>
<evidence type="ECO:0000256" key="6">
    <source>
        <dbReference type="ARBA" id="ARBA00023004"/>
    </source>
</evidence>
<evidence type="ECO:0000259" key="11">
    <source>
        <dbReference type="Pfam" id="PF00330"/>
    </source>
</evidence>
<sequence length="892" mass="98570">MMENSYMTILDNGYQLYDIKKIASDYGVDLSTLPYTIRVLLENVARNSKPEDLEENITNILNWDKNSDKTVDFYPSRIILQDLTGVPAIVDLASLRSAAKKMGLDPEKINPEIPVDMVVDHSVQIDRAGNAAAFAYNQKKEFERNHERYKMIKWAQKSFNNFKVVAPDTGIIHQVNLEYLSPVVQQKNKVLYPDSVLGTDSHTTMINGLGVLGWGVGGIEAEAAMLGTASSFLIPQVVGVHLTGKLPSGVVATDLALTITHRLRETNVVGKFVEYFGDGYENLSVADRATIANMSPEYGATCGFFPFDKHSDDYLKLTSRDDNQIKLIDTYLKNNGMYYDASKQGNIHYSTVINIDLSKITTSVAGPKRPQDIIKLNDVPAEFKKSITAPNGNHGFGLPAEAINNHEEVTLSTGEKVDIKAGDILLTAITSCTNTSNPTVLIGAALLAKKAVEKGMKISPRIKHSFAPGSPAVRDYLESAGLLQYLDDLGFNIVAFGCTTCIGNSGKLDPALEDLLERRKDLVSVAVESGNRNFESRVHPNIKSNYLASPILVVAYSLAGNVRVNLQKDPIGKDKDGNDVYLKDIWPSTEEIDQYTKKYVSTDIYKKAYKNIFNRNEEWNKLEVGKSETFDWDDKSTYIANPPYFDNQIKNINELPKFKNMRVLAKVADSVTTDHISPAGAILKSTPAGQYLTEKGLSEVDFNTYGSRRGNHHVMVRGTLANYSLHNQLANGKQGGFTTYLPENKLTTIYEASQKYQATATELLVIAGKDYGMGSSRDWAAKGVKLLGVKAVIAESFERIHRSNLVMMGVVPLQFKAGESAETFGLTGKETYDIAIPDDLTPDQDIQVAAVDDHGNTTTFTTTLRFDSQDDIDDYRFGGILNKVLDRKVNED</sequence>
<gene>
    <name evidence="13" type="primary">acnA</name>
    <name evidence="13" type="ORF">OOJ94_16985</name>
</gene>
<dbReference type="InterPro" id="IPR006249">
    <property type="entry name" value="Aconitase/IRP2"/>
</dbReference>
<dbReference type="SUPFAM" id="SSF52016">
    <property type="entry name" value="LeuD/IlvD-like"/>
    <property type="match status" value="1"/>
</dbReference>
<dbReference type="Gene3D" id="6.10.190.10">
    <property type="match status" value="1"/>
</dbReference>
<accession>A0AAX6LIU4</accession>
<comment type="similarity">
    <text evidence="3 10">Belongs to the aconitase/IPM isomerase family.</text>
</comment>
<dbReference type="FunFam" id="3.20.19.10:FF:000001">
    <property type="entry name" value="Aconitate hydratase"/>
    <property type="match status" value="1"/>
</dbReference>
<dbReference type="InterPro" id="IPR015928">
    <property type="entry name" value="Aconitase/3IPM_dehydase_swvl"/>
</dbReference>
<dbReference type="NCBIfam" id="NF009520">
    <property type="entry name" value="PRK12881.1"/>
    <property type="match status" value="1"/>
</dbReference>
<dbReference type="PANTHER" id="PTHR11670">
    <property type="entry name" value="ACONITASE/IRON-RESPONSIVE ELEMENT FAMILY MEMBER"/>
    <property type="match status" value="1"/>
</dbReference>
<reference evidence="13" key="2">
    <citation type="journal article" date="2023" name="Front Nutr">
        <title>Lactiplantibacillus pentosus P2020 protects the hyperuricemia and renal inflammation in mice.</title>
        <authorList>
            <person name="Wang Z."/>
            <person name="Song L."/>
            <person name="Li X."/>
            <person name="Xiao Y."/>
            <person name="Huang Y."/>
            <person name="Zhang Y."/>
            <person name="Li J."/>
            <person name="Li M."/>
            <person name="Ren Z."/>
        </authorList>
    </citation>
    <scope>NUCLEOTIDE SEQUENCE</scope>
    <source>
        <strain evidence="13">P2000</strain>
    </source>
</reference>
<feature type="domain" description="Aconitase/3-isopropylmalate dehydratase large subunit alpha/beta/alpha" evidence="11">
    <location>
        <begin position="63"/>
        <end position="560"/>
    </location>
</feature>
<dbReference type="PROSITE" id="PS01244">
    <property type="entry name" value="ACONITASE_2"/>
    <property type="match status" value="1"/>
</dbReference>
<dbReference type="EC" id="4.2.1.3" evidence="10"/>
<dbReference type="RefSeq" id="WP_203181100.1">
    <property type="nucleotide sequence ID" value="NZ_CP043674.1"/>
</dbReference>
<evidence type="ECO:0000256" key="3">
    <source>
        <dbReference type="ARBA" id="ARBA00007185"/>
    </source>
</evidence>
<comment type="pathway">
    <text evidence="2">Carbohydrate metabolism; tricarboxylic acid cycle; isocitrate from oxaloacetate: step 2/2.</text>
</comment>